<dbReference type="AlphaFoldDB" id="A0A1S3GYN1"/>
<dbReference type="STRING" id="7574.A0A1S3GYN1"/>
<dbReference type="Gene3D" id="3.40.30.10">
    <property type="entry name" value="Glutaredoxin"/>
    <property type="match status" value="1"/>
</dbReference>
<accession>A0A1S3GYN1</accession>
<dbReference type="KEGG" id="lak:106150467"/>
<dbReference type="InterPro" id="IPR011767">
    <property type="entry name" value="GLR_AS"/>
</dbReference>
<keyword evidence="2" id="KW-0813">Transport</keyword>
<dbReference type="PANTHER" id="PTHR45694">
    <property type="entry name" value="GLUTAREDOXIN 2"/>
    <property type="match status" value="1"/>
</dbReference>
<dbReference type="InterPro" id="IPR011899">
    <property type="entry name" value="Glutaredoxin_euk/vir"/>
</dbReference>
<dbReference type="PRINTS" id="PR00160">
    <property type="entry name" value="GLUTAREDOXIN"/>
</dbReference>
<dbReference type="PANTHER" id="PTHR45694:SF18">
    <property type="entry name" value="GLUTAREDOXIN-1-RELATED"/>
    <property type="match status" value="1"/>
</dbReference>
<dbReference type="Pfam" id="PF00462">
    <property type="entry name" value="Glutaredoxin"/>
    <property type="match status" value="1"/>
</dbReference>
<evidence type="ECO:0000259" key="6">
    <source>
        <dbReference type="Pfam" id="PF00462"/>
    </source>
</evidence>
<dbReference type="FunFam" id="3.40.30.10:FF:000093">
    <property type="entry name" value="Glutaredoxin 2"/>
    <property type="match status" value="1"/>
</dbReference>
<reference evidence="8" key="1">
    <citation type="submission" date="2025-08" db="UniProtKB">
        <authorList>
            <consortium name="RefSeq"/>
        </authorList>
    </citation>
    <scope>IDENTIFICATION</scope>
    <source>
        <tissue evidence="8">Gonads</tissue>
    </source>
</reference>
<dbReference type="CDD" id="cd03419">
    <property type="entry name" value="GRX_GRXh_1_2_like"/>
    <property type="match status" value="1"/>
</dbReference>
<gene>
    <name evidence="8" type="primary">LOC106150467</name>
</gene>
<evidence type="ECO:0000256" key="1">
    <source>
        <dbReference type="ARBA" id="ARBA00002549"/>
    </source>
</evidence>
<evidence type="ECO:0000313" key="8">
    <source>
        <dbReference type="RefSeq" id="XP_013378772.1"/>
    </source>
</evidence>
<evidence type="ECO:0000256" key="2">
    <source>
        <dbReference type="ARBA" id="ARBA00022448"/>
    </source>
</evidence>
<dbReference type="PROSITE" id="PS51354">
    <property type="entry name" value="GLUTAREDOXIN_2"/>
    <property type="match status" value="1"/>
</dbReference>
<dbReference type="FunCoup" id="A0A1S3GYN1">
    <property type="interactions" value="868"/>
</dbReference>
<keyword evidence="3" id="KW-0249">Electron transport</keyword>
<name>A0A1S3GYN1_LINAN</name>
<proteinExistence type="predicted"/>
<dbReference type="GeneID" id="106150467"/>
<evidence type="ECO:0000256" key="5">
    <source>
        <dbReference type="ARBA" id="ARBA00023284"/>
    </source>
</evidence>
<sequence length="113" mass="12456">MGATQSYSEEKMADVKKMIDAKINSKKVVVYSKTYCPFCKKAKDVLKQYNIPEDIEIIEIEDNPDCSAIQDYLCQITGARSVPRVFINGKCIGGGDETVALQKSGKLKGMLGL</sequence>
<dbReference type="OrthoDB" id="418495at2759"/>
<keyword evidence="5" id="KW-0676">Redox-active center</keyword>
<dbReference type="GO" id="GO:0015038">
    <property type="term" value="F:glutathione disulfide oxidoreductase activity"/>
    <property type="evidence" value="ECO:0007669"/>
    <property type="project" value="TreeGrafter"/>
</dbReference>
<dbReference type="SUPFAM" id="SSF52833">
    <property type="entry name" value="Thioredoxin-like"/>
    <property type="match status" value="1"/>
</dbReference>
<protein>
    <submittedName>
        <fullName evidence="8">Glutaredoxin-1</fullName>
    </submittedName>
</protein>
<evidence type="ECO:0000256" key="3">
    <source>
        <dbReference type="ARBA" id="ARBA00022982"/>
    </source>
</evidence>
<dbReference type="InterPro" id="IPR036249">
    <property type="entry name" value="Thioredoxin-like_sf"/>
</dbReference>
<dbReference type="InterPro" id="IPR014025">
    <property type="entry name" value="Glutaredoxin_subgr"/>
</dbReference>
<dbReference type="InterPro" id="IPR002109">
    <property type="entry name" value="Glutaredoxin"/>
</dbReference>
<dbReference type="PROSITE" id="PS00195">
    <property type="entry name" value="GLUTAREDOXIN_1"/>
    <property type="match status" value="1"/>
</dbReference>
<dbReference type="GO" id="GO:0034599">
    <property type="term" value="P:cellular response to oxidative stress"/>
    <property type="evidence" value="ECO:0007669"/>
    <property type="project" value="TreeGrafter"/>
</dbReference>
<comment type="function">
    <text evidence="1">Has a glutathione-disulfide oxidoreductase activity in the presence of NADPH and glutathione reductase. Reduces low molecular weight disulfides and proteins.</text>
</comment>
<keyword evidence="7" id="KW-1185">Reference proteome</keyword>
<feature type="domain" description="Glutaredoxin" evidence="6">
    <location>
        <begin position="28"/>
        <end position="92"/>
    </location>
</feature>
<dbReference type="GO" id="GO:0005737">
    <property type="term" value="C:cytoplasm"/>
    <property type="evidence" value="ECO:0007669"/>
    <property type="project" value="TreeGrafter"/>
</dbReference>
<keyword evidence="4" id="KW-1015">Disulfide bond</keyword>
<dbReference type="NCBIfam" id="TIGR02180">
    <property type="entry name" value="GRX_euk"/>
    <property type="match status" value="1"/>
</dbReference>
<organism evidence="7 8">
    <name type="scientific">Lingula anatina</name>
    <name type="common">Brachiopod</name>
    <name type="synonym">Lingula unguis</name>
    <dbReference type="NCBI Taxonomy" id="7574"/>
    <lineage>
        <taxon>Eukaryota</taxon>
        <taxon>Metazoa</taxon>
        <taxon>Spiralia</taxon>
        <taxon>Lophotrochozoa</taxon>
        <taxon>Brachiopoda</taxon>
        <taxon>Linguliformea</taxon>
        <taxon>Lingulata</taxon>
        <taxon>Lingulida</taxon>
        <taxon>Linguloidea</taxon>
        <taxon>Lingulidae</taxon>
        <taxon>Lingula</taxon>
    </lineage>
</organism>
<evidence type="ECO:0000313" key="7">
    <source>
        <dbReference type="Proteomes" id="UP000085678"/>
    </source>
</evidence>
<dbReference type="RefSeq" id="XP_013378772.1">
    <property type="nucleotide sequence ID" value="XM_013523318.1"/>
</dbReference>
<dbReference type="Proteomes" id="UP000085678">
    <property type="component" value="Unplaced"/>
</dbReference>
<dbReference type="InParanoid" id="A0A1S3GYN1"/>
<evidence type="ECO:0000256" key="4">
    <source>
        <dbReference type="ARBA" id="ARBA00023157"/>
    </source>
</evidence>